<organism evidence="1 2">
    <name type="scientific">Psilocybe cyanescens</name>
    <dbReference type="NCBI Taxonomy" id="93625"/>
    <lineage>
        <taxon>Eukaryota</taxon>
        <taxon>Fungi</taxon>
        <taxon>Dikarya</taxon>
        <taxon>Basidiomycota</taxon>
        <taxon>Agaricomycotina</taxon>
        <taxon>Agaricomycetes</taxon>
        <taxon>Agaricomycetidae</taxon>
        <taxon>Agaricales</taxon>
        <taxon>Agaricineae</taxon>
        <taxon>Strophariaceae</taxon>
        <taxon>Psilocybe</taxon>
    </lineage>
</organism>
<proteinExistence type="predicted"/>
<evidence type="ECO:0000313" key="1">
    <source>
        <dbReference type="EMBL" id="PPQ88411.1"/>
    </source>
</evidence>
<keyword evidence="2" id="KW-1185">Reference proteome</keyword>
<reference evidence="1 2" key="1">
    <citation type="journal article" date="2018" name="Evol. Lett.">
        <title>Horizontal gene cluster transfer increased hallucinogenic mushroom diversity.</title>
        <authorList>
            <person name="Reynolds H.T."/>
            <person name="Vijayakumar V."/>
            <person name="Gluck-Thaler E."/>
            <person name="Korotkin H.B."/>
            <person name="Matheny P.B."/>
            <person name="Slot J.C."/>
        </authorList>
    </citation>
    <scope>NUCLEOTIDE SEQUENCE [LARGE SCALE GENOMIC DNA]</scope>
    <source>
        <strain evidence="1 2">2631</strain>
    </source>
</reference>
<protein>
    <submittedName>
        <fullName evidence="1">Uncharacterized protein</fullName>
    </submittedName>
</protein>
<comment type="caution">
    <text evidence="1">The sequence shown here is derived from an EMBL/GenBank/DDBJ whole genome shotgun (WGS) entry which is preliminary data.</text>
</comment>
<name>A0A409XCE3_PSICY</name>
<dbReference type="AlphaFoldDB" id="A0A409XCE3"/>
<dbReference type="OrthoDB" id="3354157at2759"/>
<sequence length="119" mass="13466">MSRITLNLKKSVGKMNRSARAELPSFFGRRTLDQITTNNTSIRIIGPGFNREEDAQMDVDEDFHIPIITVETSKNTKMAIDLPQILTREGTRTNLATILEVHSPTVIQFSDENMPRPPQ</sequence>
<dbReference type="EMBL" id="NHYD01002088">
    <property type="protein sequence ID" value="PPQ88411.1"/>
    <property type="molecule type" value="Genomic_DNA"/>
</dbReference>
<gene>
    <name evidence="1" type="ORF">CVT25_011290</name>
</gene>
<evidence type="ECO:0000313" key="2">
    <source>
        <dbReference type="Proteomes" id="UP000283269"/>
    </source>
</evidence>
<accession>A0A409XCE3</accession>
<dbReference type="Proteomes" id="UP000283269">
    <property type="component" value="Unassembled WGS sequence"/>
</dbReference>
<dbReference type="InParanoid" id="A0A409XCE3"/>